<sequence>MHWKSRIFTASDHDSLVVVEIGCNIGDIVRETMNVGLAVPLGGRPSIGSGLWLQGGIGHLGRLHGLTCDSIVGAVMVSVESGKVFCVGHVPNQYLVTFKAYTAPTYSVRNWIIPLVDRLEAQLTLSSFDKLVASTLPPNLSADAYLYRDNDKLHLGVTMFECSTSLLSVEALAPINTLLGPPDSFKIVDGVGLFDTEMYMSVLHGSRSGGKPSSFKRCLFLKHIGPTNIAEILLKAVETWPSPLCYLHLLQGGGAISDVPAHTTAFGCQDWDFACVVTVYDIARDLLPWSRGAYGADLGLEPRDAVLAVEAFGGNGRRLAALKHSLDPYNVLAYTCPLPKVVKQKLIILVTGDSFAGKDYCAEVWVAVFTAQNLTARAISISEATKREYALERGADLNRLLRDRAYKEQHRPELTRFFHDQLRQRPRLPEERDEAPLTIFSHLVPDHKILDVRVESSKIVVRRGYQDIDGNSSDSKSPSNSTALEYCPSLIFQNDTTGMEAATKFVQDYLFPYVHEDLQSLAHMLLGKAGISADKISIIIVAEFRAQRGRELLRQHGFGKVNIESLLVFGGA</sequence>
<evidence type="ECO:0000256" key="3">
    <source>
        <dbReference type="ARBA" id="ARBA00022827"/>
    </source>
</evidence>
<dbReference type="Gene3D" id="3.30.465.10">
    <property type="match status" value="1"/>
</dbReference>
<dbReference type="RefSeq" id="XP_018075127.1">
    <property type="nucleotide sequence ID" value="XM_018221894.1"/>
</dbReference>
<organism evidence="5 6">
    <name type="scientific">Mollisia scopiformis</name>
    <name type="common">Conifer needle endophyte fungus</name>
    <name type="synonym">Phialocephala scopiformis</name>
    <dbReference type="NCBI Taxonomy" id="149040"/>
    <lineage>
        <taxon>Eukaryota</taxon>
        <taxon>Fungi</taxon>
        <taxon>Dikarya</taxon>
        <taxon>Ascomycota</taxon>
        <taxon>Pezizomycotina</taxon>
        <taxon>Leotiomycetes</taxon>
        <taxon>Helotiales</taxon>
        <taxon>Mollisiaceae</taxon>
        <taxon>Mollisia</taxon>
    </lineage>
</organism>
<keyword evidence="4" id="KW-0560">Oxidoreductase</keyword>
<evidence type="ECO:0000256" key="4">
    <source>
        <dbReference type="ARBA" id="ARBA00023002"/>
    </source>
</evidence>
<keyword evidence="6" id="KW-1185">Reference proteome</keyword>
<dbReference type="GeneID" id="28831620"/>
<dbReference type="InterPro" id="IPR016169">
    <property type="entry name" value="FAD-bd_PCMH_sub2"/>
</dbReference>
<dbReference type="GO" id="GO:0050660">
    <property type="term" value="F:flavin adenine dinucleotide binding"/>
    <property type="evidence" value="ECO:0007669"/>
    <property type="project" value="InterPro"/>
</dbReference>
<dbReference type="InParanoid" id="A0A194XLY0"/>
<dbReference type="EMBL" id="KQ947409">
    <property type="protein sequence ID" value="KUJ20772.1"/>
    <property type="molecule type" value="Genomic_DNA"/>
</dbReference>
<dbReference type="GO" id="GO:0004631">
    <property type="term" value="F:phosphomevalonate kinase activity"/>
    <property type="evidence" value="ECO:0007669"/>
    <property type="project" value="InterPro"/>
</dbReference>
<dbReference type="GO" id="GO:0006695">
    <property type="term" value="P:cholesterol biosynthetic process"/>
    <property type="evidence" value="ECO:0007669"/>
    <property type="project" value="InterPro"/>
</dbReference>
<gene>
    <name evidence="5" type="ORF">LY89DRAFT_771792</name>
</gene>
<dbReference type="OrthoDB" id="363185at2759"/>
<keyword evidence="2" id="KW-0285">Flavoprotein</keyword>
<keyword evidence="3" id="KW-0274">FAD</keyword>
<name>A0A194XLY0_MOLSC</name>
<dbReference type="AlphaFoldDB" id="A0A194XLY0"/>
<dbReference type="PANTHER" id="PTHR42973:SF25">
    <property type="entry name" value="PHOSPHOMEVALONATE KINASE"/>
    <property type="match status" value="1"/>
</dbReference>
<evidence type="ECO:0000313" key="5">
    <source>
        <dbReference type="EMBL" id="KUJ20772.1"/>
    </source>
</evidence>
<evidence type="ECO:0000256" key="1">
    <source>
        <dbReference type="ARBA" id="ARBA00005466"/>
    </source>
</evidence>
<dbReference type="Gene3D" id="3.40.50.300">
    <property type="entry name" value="P-loop containing nucleotide triphosphate hydrolases"/>
    <property type="match status" value="1"/>
</dbReference>
<dbReference type="Proteomes" id="UP000070700">
    <property type="component" value="Unassembled WGS sequence"/>
</dbReference>
<evidence type="ECO:0000313" key="6">
    <source>
        <dbReference type="Proteomes" id="UP000070700"/>
    </source>
</evidence>
<dbReference type="PANTHER" id="PTHR42973">
    <property type="entry name" value="BINDING OXIDOREDUCTASE, PUTATIVE (AFU_ORTHOLOGUE AFUA_1G17690)-RELATED"/>
    <property type="match status" value="1"/>
</dbReference>
<dbReference type="Gene3D" id="3.40.462.20">
    <property type="match status" value="1"/>
</dbReference>
<proteinExistence type="inferred from homology"/>
<dbReference type="InterPro" id="IPR027417">
    <property type="entry name" value="P-loop_NTPase"/>
</dbReference>
<accession>A0A194XLY0</accession>
<reference evidence="5 6" key="1">
    <citation type="submission" date="2015-10" db="EMBL/GenBank/DDBJ databases">
        <title>Full genome of DAOMC 229536 Phialocephala scopiformis, a fungal endophyte of spruce producing the potent anti-insectan compound rugulosin.</title>
        <authorList>
            <consortium name="DOE Joint Genome Institute"/>
            <person name="Walker A.K."/>
            <person name="Frasz S.L."/>
            <person name="Seifert K.A."/>
            <person name="Miller J.D."/>
            <person name="Mondo S.J."/>
            <person name="Labutti K."/>
            <person name="Lipzen A."/>
            <person name="Dockter R."/>
            <person name="Kennedy M."/>
            <person name="Grigoriev I.V."/>
            <person name="Spatafora J.W."/>
        </authorList>
    </citation>
    <scope>NUCLEOTIDE SEQUENCE [LARGE SCALE GENOMIC DNA]</scope>
    <source>
        <strain evidence="5 6">CBS 120377</strain>
    </source>
</reference>
<dbReference type="InterPro" id="IPR036318">
    <property type="entry name" value="FAD-bd_PCMH-like_sf"/>
</dbReference>
<dbReference type="GO" id="GO:0016491">
    <property type="term" value="F:oxidoreductase activity"/>
    <property type="evidence" value="ECO:0007669"/>
    <property type="project" value="UniProtKB-KW"/>
</dbReference>
<dbReference type="InterPro" id="IPR050416">
    <property type="entry name" value="FAD-linked_Oxidoreductase"/>
</dbReference>
<dbReference type="KEGG" id="psco:LY89DRAFT_771792"/>
<comment type="similarity">
    <text evidence="1">Belongs to the oxygen-dependent FAD-linked oxidoreductase family.</text>
</comment>
<dbReference type="GO" id="GO:0019287">
    <property type="term" value="P:isopentenyl diphosphate biosynthetic process, mevalonate pathway"/>
    <property type="evidence" value="ECO:0007669"/>
    <property type="project" value="UniProtKB-UniPathway"/>
</dbReference>
<dbReference type="SUPFAM" id="SSF56176">
    <property type="entry name" value="FAD-binding/transporter-associated domain-like"/>
    <property type="match status" value="1"/>
</dbReference>
<dbReference type="Pfam" id="PF04275">
    <property type="entry name" value="P-mevalo_kinase"/>
    <property type="match status" value="1"/>
</dbReference>
<dbReference type="STRING" id="149040.A0A194XLY0"/>
<evidence type="ECO:0000256" key="2">
    <source>
        <dbReference type="ARBA" id="ARBA00022630"/>
    </source>
</evidence>
<dbReference type="UniPathway" id="UPA00057">
    <property type="reaction ID" value="UER00099"/>
</dbReference>
<dbReference type="GO" id="GO:0005737">
    <property type="term" value="C:cytoplasm"/>
    <property type="evidence" value="ECO:0007669"/>
    <property type="project" value="InterPro"/>
</dbReference>
<dbReference type="InterPro" id="IPR005919">
    <property type="entry name" value="Pmev_kin_anim"/>
</dbReference>
<protein>
    <submittedName>
        <fullName evidence="5">Uncharacterized protein</fullName>
    </submittedName>
</protein>